<feature type="compositionally biased region" description="Pro residues" evidence="1">
    <location>
        <begin position="310"/>
        <end position="331"/>
    </location>
</feature>
<evidence type="ECO:0000256" key="2">
    <source>
        <dbReference type="SAM" id="Phobius"/>
    </source>
</evidence>
<sequence>MTDQQPDDPAAGESANRPDPTRIDPTPDSPPAEANAAPAAGDDAAPEGDAPSPGKIPATEDVPQRWSGSAAVPPPTPKKSWWERRRPANDEPAPPPADPWADNEDWSTSPPVDPWADHDTPIDVLEPFPEAMPPTRIDAPVPPVVAPPVPPTRIDQPLPPTRVDQPLPPTRVDAPAPATASAPTPAAPAAPKPASPPAQPPAAPAAQPQAAAGIGPAGTPRRGWWRRRRDKTPPAPADRVPVQPRQAPPAPAGSAPGRPAPSTARPAALSARPPSPATPAAVPQAYFDRARPLPPPAPGKKAKKRRKGQPAPPTAWQPPGPRPGARPLPPPPRRKRRWGRRLFLTALLSALCCCGVPGYFLWPAAQQHPVSAVLPSHIADLDLRQGAADQRATERLAEQAGGTNLVSSGDAFAGVYGDDNGKRVTVFGATGLRLTPESDVEAELAHLTDTYQIEDIRAFDLGETGVHERCGVGRTRQGTVVVCAWADHGSMATVLLTRRSVDESAELTGTLREAILVRG</sequence>
<feature type="transmembrane region" description="Helical" evidence="2">
    <location>
        <begin position="342"/>
        <end position="362"/>
    </location>
</feature>
<reference evidence="3 4" key="1">
    <citation type="submission" date="2018-11" db="EMBL/GenBank/DDBJ databases">
        <title>Sequencing the genomes of 1000 actinobacteria strains.</title>
        <authorList>
            <person name="Klenk H.-P."/>
        </authorList>
    </citation>
    <scope>NUCLEOTIDE SEQUENCE [LARGE SCALE GENOMIC DNA]</scope>
    <source>
        <strain evidence="3 4">DSM 43634</strain>
    </source>
</reference>
<feature type="compositionally biased region" description="Low complexity" evidence="1">
    <location>
        <begin position="23"/>
        <end position="53"/>
    </location>
</feature>
<feature type="compositionally biased region" description="Basic and acidic residues" evidence="1">
    <location>
        <begin position="80"/>
        <end position="89"/>
    </location>
</feature>
<evidence type="ECO:0000313" key="3">
    <source>
        <dbReference type="EMBL" id="ROP29643.1"/>
    </source>
</evidence>
<dbReference type="PRINTS" id="PR01217">
    <property type="entry name" value="PRICHEXTENSN"/>
</dbReference>
<evidence type="ECO:0000256" key="1">
    <source>
        <dbReference type="SAM" id="MobiDB-lite"/>
    </source>
</evidence>
<comment type="caution">
    <text evidence="3">The sequence shown here is derived from an EMBL/GenBank/DDBJ whole genome shotgun (WGS) entry which is preliminary data.</text>
</comment>
<dbReference type="OrthoDB" id="3364225at2"/>
<protein>
    <submittedName>
        <fullName evidence="3">Uncharacterized protein</fullName>
    </submittedName>
</protein>
<feature type="compositionally biased region" description="Low complexity" evidence="1">
    <location>
        <begin position="174"/>
        <end position="184"/>
    </location>
</feature>
<keyword evidence="2" id="KW-1133">Transmembrane helix</keyword>
<name>A0A3N1GH89_9ACTN</name>
<feature type="compositionally biased region" description="Low complexity" evidence="1">
    <location>
        <begin position="252"/>
        <end position="285"/>
    </location>
</feature>
<evidence type="ECO:0000313" key="4">
    <source>
        <dbReference type="Proteomes" id="UP000271683"/>
    </source>
</evidence>
<dbReference type="AlphaFoldDB" id="A0A3N1GH89"/>
<dbReference type="EMBL" id="RJKL01000001">
    <property type="protein sequence ID" value="ROP29643.1"/>
    <property type="molecule type" value="Genomic_DNA"/>
</dbReference>
<dbReference type="RefSeq" id="WP_123678247.1">
    <property type="nucleotide sequence ID" value="NZ_RJKL01000001.1"/>
</dbReference>
<dbReference type="Proteomes" id="UP000271683">
    <property type="component" value="Unassembled WGS sequence"/>
</dbReference>
<feature type="compositionally biased region" description="Pro residues" evidence="1">
    <location>
        <begin position="140"/>
        <end position="151"/>
    </location>
</feature>
<gene>
    <name evidence="3" type="ORF">EDD30_2445</name>
</gene>
<feature type="compositionally biased region" description="Pro residues" evidence="1">
    <location>
        <begin position="185"/>
        <end position="203"/>
    </location>
</feature>
<keyword evidence="2" id="KW-0812">Transmembrane</keyword>
<proteinExistence type="predicted"/>
<keyword evidence="2" id="KW-0472">Membrane</keyword>
<accession>A0A3N1GH89</accession>
<organism evidence="3 4">
    <name type="scientific">Couchioplanes caeruleus</name>
    <dbReference type="NCBI Taxonomy" id="56438"/>
    <lineage>
        <taxon>Bacteria</taxon>
        <taxon>Bacillati</taxon>
        <taxon>Actinomycetota</taxon>
        <taxon>Actinomycetes</taxon>
        <taxon>Micromonosporales</taxon>
        <taxon>Micromonosporaceae</taxon>
        <taxon>Couchioplanes</taxon>
    </lineage>
</organism>
<feature type="region of interest" description="Disordered" evidence="1">
    <location>
        <begin position="1"/>
        <end position="336"/>
    </location>
</feature>
<feature type="compositionally biased region" description="Low complexity" evidence="1">
    <location>
        <begin position="204"/>
        <end position="222"/>
    </location>
</feature>